<accession>A0A1A0D9X4</accession>
<dbReference type="SUPFAM" id="SSF46689">
    <property type="entry name" value="Homeodomain-like"/>
    <property type="match status" value="1"/>
</dbReference>
<organism evidence="2 3">
    <name type="scientific">Acetobacter pasteurianus</name>
    <name type="common">Acetobacter turbidans</name>
    <dbReference type="NCBI Taxonomy" id="438"/>
    <lineage>
        <taxon>Bacteria</taxon>
        <taxon>Pseudomonadati</taxon>
        <taxon>Pseudomonadota</taxon>
        <taxon>Alphaproteobacteria</taxon>
        <taxon>Acetobacterales</taxon>
        <taxon>Acetobacteraceae</taxon>
        <taxon>Acetobacter</taxon>
    </lineage>
</organism>
<keyword evidence="1" id="KW-0238">DNA-binding</keyword>
<dbReference type="GO" id="GO:0003677">
    <property type="term" value="F:DNA binding"/>
    <property type="evidence" value="ECO:0007669"/>
    <property type="project" value="UniProtKB-UniRule"/>
</dbReference>
<dbReference type="PROSITE" id="PS50977">
    <property type="entry name" value="HTH_TETR_2"/>
    <property type="match status" value="1"/>
</dbReference>
<dbReference type="OrthoDB" id="2356263at2"/>
<dbReference type="InterPro" id="IPR036271">
    <property type="entry name" value="Tet_transcr_reg_TetR-rel_C_sf"/>
</dbReference>
<dbReference type="Gene3D" id="1.10.357.10">
    <property type="entry name" value="Tetracycline Repressor, domain 2"/>
    <property type="match status" value="1"/>
</dbReference>
<dbReference type="GO" id="GO:0045892">
    <property type="term" value="P:negative regulation of DNA-templated transcription"/>
    <property type="evidence" value="ECO:0007669"/>
    <property type="project" value="InterPro"/>
</dbReference>
<dbReference type="PRINTS" id="PR00455">
    <property type="entry name" value="HTHTETR"/>
</dbReference>
<sequence>MMRKNGNIEPSVGNPRKQNTTQILDAAEKVFAVHGLSGTRIDDIAKACALPKANVLYYFNTKETLYQATLERFLADWLGDANIHLSANMNPREGLQSYIQAKMLFSRQRPEASRLFMHELLAGGEQIQSFLRETLKPHVEDLAVIFAAWHEKGLIKKIDPFHFMFMLWAMTQSYADMQVQFAAVLGQKRLTKRDFEIGTETIMQLVASICIDAEERS</sequence>
<dbReference type="Gene3D" id="1.10.10.60">
    <property type="entry name" value="Homeodomain-like"/>
    <property type="match status" value="1"/>
</dbReference>
<dbReference type="SUPFAM" id="SSF48498">
    <property type="entry name" value="Tetracyclin repressor-like, C-terminal domain"/>
    <property type="match status" value="1"/>
</dbReference>
<dbReference type="PATRIC" id="fig|438.15.peg.2139"/>
<dbReference type="InterPro" id="IPR001647">
    <property type="entry name" value="HTH_TetR"/>
</dbReference>
<dbReference type="Proteomes" id="UP000093796">
    <property type="component" value="Unassembled WGS sequence"/>
</dbReference>
<evidence type="ECO:0000313" key="3">
    <source>
        <dbReference type="Proteomes" id="UP000093796"/>
    </source>
</evidence>
<dbReference type="InterPro" id="IPR050109">
    <property type="entry name" value="HTH-type_TetR-like_transc_reg"/>
</dbReference>
<dbReference type="InterPro" id="IPR009057">
    <property type="entry name" value="Homeodomain-like_sf"/>
</dbReference>
<proteinExistence type="predicted"/>
<protein>
    <submittedName>
        <fullName evidence="2">HTH-type transcriptional regulator RutR</fullName>
    </submittedName>
</protein>
<name>A0A1A0D9X4_ACEPA</name>
<dbReference type="PANTHER" id="PTHR30328:SF54">
    <property type="entry name" value="HTH-TYPE TRANSCRIPTIONAL REPRESSOR SCO4008"/>
    <property type="match status" value="1"/>
</dbReference>
<reference evidence="2 3" key="1">
    <citation type="submission" date="2016-05" db="EMBL/GenBank/DDBJ databases">
        <title>Genome sequencing of Acetobacter pasteurianus strain SRCM100623.</title>
        <authorList>
            <person name="Song Y.R."/>
        </authorList>
    </citation>
    <scope>NUCLEOTIDE SEQUENCE [LARGE SCALE GENOMIC DNA]</scope>
    <source>
        <strain evidence="2 3">SRCM100623</strain>
    </source>
</reference>
<dbReference type="AlphaFoldDB" id="A0A1A0D9X4"/>
<evidence type="ECO:0000256" key="1">
    <source>
        <dbReference type="ARBA" id="ARBA00023125"/>
    </source>
</evidence>
<dbReference type="RefSeq" id="WP_003629335.1">
    <property type="nucleotide sequence ID" value="NZ_LYUD01000105.1"/>
</dbReference>
<dbReference type="Pfam" id="PF08362">
    <property type="entry name" value="TetR_C_3"/>
    <property type="match status" value="1"/>
</dbReference>
<comment type="caution">
    <text evidence="2">The sequence shown here is derived from an EMBL/GenBank/DDBJ whole genome shotgun (WGS) entry which is preliminary data.</text>
</comment>
<dbReference type="PANTHER" id="PTHR30328">
    <property type="entry name" value="TRANSCRIPTIONAL REPRESSOR"/>
    <property type="match status" value="1"/>
</dbReference>
<gene>
    <name evidence="2" type="ORF">SRCM100623_01920</name>
</gene>
<dbReference type="Pfam" id="PF00440">
    <property type="entry name" value="TetR_N"/>
    <property type="match status" value="1"/>
</dbReference>
<evidence type="ECO:0000313" key="2">
    <source>
        <dbReference type="EMBL" id="OAZ72088.1"/>
    </source>
</evidence>
<dbReference type="InterPro" id="IPR013573">
    <property type="entry name" value="Tscrpt_reg_YcdC_C"/>
</dbReference>
<dbReference type="EMBL" id="LYUD01000105">
    <property type="protein sequence ID" value="OAZ72088.1"/>
    <property type="molecule type" value="Genomic_DNA"/>
</dbReference>